<evidence type="ECO:0000313" key="2">
    <source>
        <dbReference type="EMBL" id="MCY0963821.1"/>
    </source>
</evidence>
<feature type="transmembrane region" description="Helical" evidence="1">
    <location>
        <begin position="38"/>
        <end position="59"/>
    </location>
</feature>
<evidence type="ECO:0008006" key="4">
    <source>
        <dbReference type="Google" id="ProtNLM"/>
    </source>
</evidence>
<dbReference type="RefSeq" id="WP_283172041.1">
    <property type="nucleotide sequence ID" value="NZ_JAPNOA010000006.1"/>
</dbReference>
<evidence type="ECO:0000256" key="1">
    <source>
        <dbReference type="SAM" id="Phobius"/>
    </source>
</evidence>
<keyword evidence="3" id="KW-1185">Reference proteome</keyword>
<protein>
    <recommendedName>
        <fullName evidence="4">Amino acid transport protein</fullName>
    </recommendedName>
</protein>
<comment type="caution">
    <text evidence="2">The sequence shown here is derived from an EMBL/GenBank/DDBJ whole genome shotgun (WGS) entry which is preliminary data.</text>
</comment>
<dbReference type="EMBL" id="JAPNOA010000006">
    <property type="protein sequence ID" value="MCY0963821.1"/>
    <property type="molecule type" value="Genomic_DNA"/>
</dbReference>
<name>A0A9X3EAW6_9GAMM</name>
<keyword evidence="1" id="KW-0472">Membrane</keyword>
<dbReference type="AlphaFoldDB" id="A0A9X3EAW6"/>
<gene>
    <name evidence="2" type="ORF">OUO13_01290</name>
</gene>
<evidence type="ECO:0000313" key="3">
    <source>
        <dbReference type="Proteomes" id="UP001150830"/>
    </source>
</evidence>
<organism evidence="2 3">
    <name type="scientific">Parathalassolituus penaei</name>
    <dbReference type="NCBI Taxonomy" id="2997323"/>
    <lineage>
        <taxon>Bacteria</taxon>
        <taxon>Pseudomonadati</taxon>
        <taxon>Pseudomonadota</taxon>
        <taxon>Gammaproteobacteria</taxon>
        <taxon>Oceanospirillales</taxon>
        <taxon>Oceanospirillaceae</taxon>
        <taxon>Parathalassolituus</taxon>
    </lineage>
</organism>
<keyword evidence="1" id="KW-1133">Transmembrane helix</keyword>
<reference evidence="2" key="1">
    <citation type="submission" date="2022-11" db="EMBL/GenBank/DDBJ databases">
        <title>Parathalassolutuus dongxingensis gen. nov., sp. nov., a novel member of family Oceanospirillaceae isolated from a coastal shrimp pond in Guangxi, China.</title>
        <authorList>
            <person name="Chen H."/>
        </authorList>
    </citation>
    <scope>NUCLEOTIDE SEQUENCE</scope>
    <source>
        <strain evidence="2">G-43</strain>
    </source>
</reference>
<sequence>MNLMLVGLVFSSIGFGYFIYGKRQQQPVYRYSGLALMLYPYAVTSMLPLVLIGCALLAIPRFIRM</sequence>
<accession>A0A9X3EAW6</accession>
<keyword evidence="1" id="KW-0812">Transmembrane</keyword>
<dbReference type="Proteomes" id="UP001150830">
    <property type="component" value="Unassembled WGS sequence"/>
</dbReference>
<proteinExistence type="predicted"/>